<sequence>MGCRNESCTGRQNLDEYLADLYPSSCPRKLYLFRLKSMSANTQRWRLNIFQPAPIILLLLAIASRTPNDRIIKLYSLRQQASLLSNTSRRIPYSRCQPNKYLPIRVMSLDSAAVAKCIAGLCQEQEPASLIQKKRYVLGKFQPWSCRWVRGI</sequence>
<reference evidence="1" key="1">
    <citation type="journal article" date="2020" name="Stud. Mycol.">
        <title>101 Dothideomycetes genomes: a test case for predicting lifestyles and emergence of pathogens.</title>
        <authorList>
            <person name="Haridas S."/>
            <person name="Albert R."/>
            <person name="Binder M."/>
            <person name="Bloem J."/>
            <person name="Labutti K."/>
            <person name="Salamov A."/>
            <person name="Andreopoulos B."/>
            <person name="Baker S."/>
            <person name="Barry K."/>
            <person name="Bills G."/>
            <person name="Bluhm B."/>
            <person name="Cannon C."/>
            <person name="Castanera R."/>
            <person name="Culley D."/>
            <person name="Daum C."/>
            <person name="Ezra D."/>
            <person name="Gonzalez J."/>
            <person name="Henrissat B."/>
            <person name="Kuo A."/>
            <person name="Liang C."/>
            <person name="Lipzen A."/>
            <person name="Lutzoni F."/>
            <person name="Magnuson J."/>
            <person name="Mondo S."/>
            <person name="Nolan M."/>
            <person name="Ohm R."/>
            <person name="Pangilinan J."/>
            <person name="Park H.-J."/>
            <person name="Ramirez L."/>
            <person name="Alfaro M."/>
            <person name="Sun H."/>
            <person name="Tritt A."/>
            <person name="Yoshinaga Y."/>
            <person name="Zwiers L.-H."/>
            <person name="Turgeon B."/>
            <person name="Goodwin S."/>
            <person name="Spatafora J."/>
            <person name="Crous P."/>
            <person name="Grigoriev I."/>
        </authorList>
    </citation>
    <scope>NUCLEOTIDE SEQUENCE</scope>
    <source>
        <strain evidence="1">CBS 130266</strain>
    </source>
</reference>
<dbReference type="Proteomes" id="UP000800235">
    <property type="component" value="Unassembled WGS sequence"/>
</dbReference>
<name>A0A9P4NL58_9PEZI</name>
<protein>
    <submittedName>
        <fullName evidence="1">Uncharacterized protein</fullName>
    </submittedName>
</protein>
<evidence type="ECO:0000313" key="1">
    <source>
        <dbReference type="EMBL" id="KAF2426199.1"/>
    </source>
</evidence>
<gene>
    <name evidence="1" type="ORF">EJ08DRAFT_380075</name>
</gene>
<evidence type="ECO:0000313" key="2">
    <source>
        <dbReference type="Proteomes" id="UP000800235"/>
    </source>
</evidence>
<dbReference type="AlphaFoldDB" id="A0A9P4NL58"/>
<accession>A0A9P4NL58</accession>
<comment type="caution">
    <text evidence="1">The sequence shown here is derived from an EMBL/GenBank/DDBJ whole genome shotgun (WGS) entry which is preliminary data.</text>
</comment>
<keyword evidence="2" id="KW-1185">Reference proteome</keyword>
<proteinExistence type="predicted"/>
<organism evidence="1 2">
    <name type="scientific">Tothia fuscella</name>
    <dbReference type="NCBI Taxonomy" id="1048955"/>
    <lineage>
        <taxon>Eukaryota</taxon>
        <taxon>Fungi</taxon>
        <taxon>Dikarya</taxon>
        <taxon>Ascomycota</taxon>
        <taxon>Pezizomycotina</taxon>
        <taxon>Dothideomycetes</taxon>
        <taxon>Pleosporomycetidae</taxon>
        <taxon>Venturiales</taxon>
        <taxon>Cylindrosympodiaceae</taxon>
        <taxon>Tothia</taxon>
    </lineage>
</organism>
<dbReference type="EMBL" id="MU007066">
    <property type="protein sequence ID" value="KAF2426199.1"/>
    <property type="molecule type" value="Genomic_DNA"/>
</dbReference>